<dbReference type="EMBL" id="KB742402">
    <property type="protein sequence ID" value="EOB09007.1"/>
    <property type="molecule type" value="Genomic_DNA"/>
</dbReference>
<dbReference type="GO" id="GO:0003676">
    <property type="term" value="F:nucleic acid binding"/>
    <property type="evidence" value="ECO:0007669"/>
    <property type="project" value="InterPro"/>
</dbReference>
<reference evidence="5" key="1">
    <citation type="journal article" date="2013" name="Nat. Genet.">
        <title>The duck genome and transcriptome provide insight into an avian influenza virus reservoir species.</title>
        <authorList>
            <person name="Huang Y."/>
            <person name="Li Y."/>
            <person name="Burt D.W."/>
            <person name="Chen H."/>
            <person name="Zhang Y."/>
            <person name="Qian W."/>
            <person name="Kim H."/>
            <person name="Gan S."/>
            <person name="Zhao Y."/>
            <person name="Li J."/>
            <person name="Yi K."/>
            <person name="Feng H."/>
            <person name="Zhu P."/>
            <person name="Li B."/>
            <person name="Liu Q."/>
            <person name="Fairley S."/>
            <person name="Magor K.E."/>
            <person name="Du Z."/>
            <person name="Hu X."/>
            <person name="Goodman L."/>
            <person name="Tafer H."/>
            <person name="Vignal A."/>
            <person name="Lee T."/>
            <person name="Kim K.W."/>
            <person name="Sheng Z."/>
            <person name="An Y."/>
            <person name="Searle S."/>
            <person name="Herrero J."/>
            <person name="Groenen M.A."/>
            <person name="Crooijmans R.P."/>
            <person name="Faraut T."/>
            <person name="Cai Q."/>
            <person name="Webster R.G."/>
            <person name="Aldridge J.R."/>
            <person name="Warren W.C."/>
            <person name="Bartschat S."/>
            <person name="Kehr S."/>
            <person name="Marz M."/>
            <person name="Stadler P.F."/>
            <person name="Smith J."/>
            <person name="Kraus R.H."/>
            <person name="Zhao Y."/>
            <person name="Ren L."/>
            <person name="Fei J."/>
            <person name="Morisson M."/>
            <person name="Kaiser P."/>
            <person name="Griffin D.K."/>
            <person name="Rao M."/>
            <person name="Pitel F."/>
            <person name="Wang J."/>
            <person name="Li N."/>
        </authorList>
    </citation>
    <scope>NUCLEOTIDE SEQUENCE [LARGE SCALE GENOMIC DNA]</scope>
</reference>
<evidence type="ECO:0000256" key="1">
    <source>
        <dbReference type="ARBA" id="ARBA00022801"/>
    </source>
</evidence>
<dbReference type="Gene3D" id="3.40.50.300">
    <property type="entry name" value="P-loop containing nucleotide triphosphate hydrolases"/>
    <property type="match status" value="1"/>
</dbReference>
<feature type="non-terminal residue" evidence="4">
    <location>
        <position position="1"/>
    </location>
</feature>
<keyword evidence="2 4" id="KW-0347">Helicase</keyword>
<evidence type="ECO:0000259" key="3">
    <source>
        <dbReference type="PROSITE" id="PS51192"/>
    </source>
</evidence>
<dbReference type="InterPro" id="IPR027417">
    <property type="entry name" value="P-loop_NTPase"/>
</dbReference>
<evidence type="ECO:0000313" key="4">
    <source>
        <dbReference type="EMBL" id="EOB09007.1"/>
    </source>
</evidence>
<dbReference type="AlphaFoldDB" id="R0KFW6"/>
<dbReference type="SUPFAM" id="SSF52540">
    <property type="entry name" value="P-loop containing nucleoside triphosphate hydrolases"/>
    <property type="match status" value="1"/>
</dbReference>
<dbReference type="GO" id="GO:0005524">
    <property type="term" value="F:ATP binding"/>
    <property type="evidence" value="ECO:0007669"/>
    <property type="project" value="InterPro"/>
</dbReference>
<protein>
    <submittedName>
        <fullName evidence="4">Nucleolar RNA helicase 2</fullName>
    </submittedName>
</protein>
<dbReference type="GO" id="GO:0016787">
    <property type="term" value="F:hydrolase activity"/>
    <property type="evidence" value="ECO:0007669"/>
    <property type="project" value="UniProtKB-KW"/>
</dbReference>
<feature type="domain" description="Helicase ATP-binding" evidence="3">
    <location>
        <begin position="1"/>
        <end position="56"/>
    </location>
</feature>
<name>R0KFW6_ANAPL</name>
<evidence type="ECO:0000256" key="2">
    <source>
        <dbReference type="ARBA" id="ARBA00022806"/>
    </source>
</evidence>
<gene>
    <name evidence="4" type="ORF">Anapl_06168</name>
</gene>
<sequence>VDLLKIGIDILVGTPGRINDHIQNSKLDLSNVKHVVLDEVDHMLDMGFAEQVEEIL</sequence>
<organism evidence="4 5">
    <name type="scientific">Anas platyrhynchos</name>
    <name type="common">Mallard</name>
    <name type="synonym">Anas boschas</name>
    <dbReference type="NCBI Taxonomy" id="8839"/>
    <lineage>
        <taxon>Eukaryota</taxon>
        <taxon>Metazoa</taxon>
        <taxon>Chordata</taxon>
        <taxon>Craniata</taxon>
        <taxon>Vertebrata</taxon>
        <taxon>Euteleostomi</taxon>
        <taxon>Archelosauria</taxon>
        <taxon>Archosauria</taxon>
        <taxon>Dinosauria</taxon>
        <taxon>Saurischia</taxon>
        <taxon>Theropoda</taxon>
        <taxon>Coelurosauria</taxon>
        <taxon>Aves</taxon>
        <taxon>Neognathae</taxon>
        <taxon>Galloanserae</taxon>
        <taxon>Anseriformes</taxon>
        <taxon>Anatidae</taxon>
        <taxon>Anatinae</taxon>
        <taxon>Anas</taxon>
    </lineage>
</organism>
<dbReference type="GO" id="GO:0004386">
    <property type="term" value="F:helicase activity"/>
    <property type="evidence" value="ECO:0007669"/>
    <property type="project" value="UniProtKB-KW"/>
</dbReference>
<dbReference type="PANTHER" id="PTHR47958">
    <property type="entry name" value="ATP-DEPENDENT RNA HELICASE DBP3"/>
    <property type="match status" value="1"/>
</dbReference>
<dbReference type="PROSITE" id="PS51192">
    <property type="entry name" value="HELICASE_ATP_BIND_1"/>
    <property type="match status" value="1"/>
</dbReference>
<feature type="non-terminal residue" evidence="4">
    <location>
        <position position="56"/>
    </location>
</feature>
<accession>R0KFW6</accession>
<evidence type="ECO:0000313" key="5">
    <source>
        <dbReference type="Proteomes" id="UP000296049"/>
    </source>
</evidence>
<keyword evidence="2 4" id="KW-0547">Nucleotide-binding</keyword>
<dbReference type="InterPro" id="IPR011545">
    <property type="entry name" value="DEAD/DEAH_box_helicase_dom"/>
</dbReference>
<keyword evidence="5" id="KW-1185">Reference proteome</keyword>
<proteinExistence type="predicted"/>
<keyword evidence="1" id="KW-0378">Hydrolase</keyword>
<keyword evidence="2 4" id="KW-0067">ATP-binding</keyword>
<dbReference type="Pfam" id="PF00270">
    <property type="entry name" value="DEAD"/>
    <property type="match status" value="1"/>
</dbReference>
<dbReference type="Proteomes" id="UP000296049">
    <property type="component" value="Unassembled WGS sequence"/>
</dbReference>
<dbReference type="InterPro" id="IPR014001">
    <property type="entry name" value="Helicase_ATP-bd"/>
</dbReference>